<dbReference type="Gene3D" id="2.40.50.1020">
    <property type="entry name" value="LytTr DNA-binding domain"/>
    <property type="match status" value="1"/>
</dbReference>
<evidence type="ECO:0000313" key="7">
    <source>
        <dbReference type="Proteomes" id="UP000012589"/>
    </source>
</evidence>
<dbReference type="PATRIC" id="fig|1235802.3.peg.4671"/>
<reference evidence="6 7" key="1">
    <citation type="journal article" date="2014" name="Genome Announc.">
        <title>Draft genome sequences of the altered schaedler flora, a defined bacterial community from gnotobiotic mice.</title>
        <authorList>
            <person name="Wannemuehler M.J."/>
            <person name="Overstreet A.M."/>
            <person name="Ward D.V."/>
            <person name="Phillips G.J."/>
        </authorList>
    </citation>
    <scope>NUCLEOTIDE SEQUENCE [LARGE SCALE GENOMIC DNA]</scope>
    <source>
        <strain evidence="6 7">ASF492</strain>
    </source>
</reference>
<dbReference type="GO" id="GO:0003677">
    <property type="term" value="F:DNA binding"/>
    <property type="evidence" value="ECO:0007669"/>
    <property type="project" value="InterPro"/>
</dbReference>
<dbReference type="OrthoDB" id="113975at2"/>
<name>N2A6H3_9FIRM</name>
<dbReference type="STRING" id="1235802.C823_04395"/>
<sequence length="236" mass="27150">MIKVAVVDDEQKELDILCDFFKKLQAEVCEEIMVRTFTSGEEVLAGYDDSFDMICLDIDMSGKTGMEAAREIRRKDEQVIILFITNMAQMAIQGYEVRALDFIVKSVSYYSFSMKLRGAVNIIKKRKKRNILLQTAGGIQKISTDQLYYAEVNGHYLSYHTLQGVFKQKASLKELEDKLEGLSFKRCNNCYLVNLKYVDCVNKDDIRIAGEWLKISRPRKREFLQALANYMGGIDL</sequence>
<evidence type="ECO:0000313" key="6">
    <source>
        <dbReference type="EMBL" id="EMZ21700.1"/>
    </source>
</evidence>
<dbReference type="eggNOG" id="COG3279">
    <property type="taxonomic scope" value="Bacteria"/>
</dbReference>
<dbReference type="PROSITE" id="PS50930">
    <property type="entry name" value="HTH_LYTTR"/>
    <property type="match status" value="1"/>
</dbReference>
<dbReference type="InterPro" id="IPR046947">
    <property type="entry name" value="LytR-like"/>
</dbReference>
<feature type="domain" description="Response regulatory" evidence="4">
    <location>
        <begin position="3"/>
        <end position="120"/>
    </location>
</feature>
<evidence type="ECO:0000256" key="2">
    <source>
        <dbReference type="ARBA" id="ARBA00024867"/>
    </source>
</evidence>
<comment type="caution">
    <text evidence="6">The sequence shown here is derived from an EMBL/GenBank/DDBJ whole genome shotgun (WGS) entry which is preliminary data.</text>
</comment>
<accession>N2A6H3</accession>
<feature type="domain" description="HTH LytTR-type" evidence="5">
    <location>
        <begin position="131"/>
        <end position="229"/>
    </location>
</feature>
<dbReference type="PANTHER" id="PTHR37299:SF1">
    <property type="entry name" value="STAGE 0 SPORULATION PROTEIN A HOMOLOG"/>
    <property type="match status" value="1"/>
</dbReference>
<dbReference type="InterPro" id="IPR011006">
    <property type="entry name" value="CheY-like_superfamily"/>
</dbReference>
<dbReference type="Gene3D" id="3.40.50.2300">
    <property type="match status" value="1"/>
</dbReference>
<dbReference type="GO" id="GO:0000156">
    <property type="term" value="F:phosphorelay response regulator activity"/>
    <property type="evidence" value="ECO:0007669"/>
    <property type="project" value="InterPro"/>
</dbReference>
<dbReference type="Pfam" id="PF04397">
    <property type="entry name" value="LytTR"/>
    <property type="match status" value="1"/>
</dbReference>
<dbReference type="Pfam" id="PF00072">
    <property type="entry name" value="Response_reg"/>
    <property type="match status" value="1"/>
</dbReference>
<comment type="function">
    <text evidence="2">May play the central regulatory role in sporulation. It may be an element of the effector pathway responsible for the activation of sporulation genes in response to nutritional stress. Spo0A may act in concert with spo0H (a sigma factor) to control the expression of some genes that are critical to the sporulation process.</text>
</comment>
<dbReference type="PANTHER" id="PTHR37299">
    <property type="entry name" value="TRANSCRIPTIONAL REGULATOR-RELATED"/>
    <property type="match status" value="1"/>
</dbReference>
<keyword evidence="3" id="KW-0597">Phosphoprotein</keyword>
<feature type="modified residue" description="4-aspartylphosphate" evidence="3">
    <location>
        <position position="57"/>
    </location>
</feature>
<gene>
    <name evidence="6" type="ORF">C823_04395</name>
</gene>
<dbReference type="EMBL" id="AQFT01000128">
    <property type="protein sequence ID" value="EMZ21700.1"/>
    <property type="molecule type" value="Genomic_DNA"/>
</dbReference>
<evidence type="ECO:0000256" key="1">
    <source>
        <dbReference type="ARBA" id="ARBA00018672"/>
    </source>
</evidence>
<dbReference type="InterPro" id="IPR001789">
    <property type="entry name" value="Sig_transdc_resp-reg_receiver"/>
</dbReference>
<organism evidence="6 7">
    <name type="scientific">Eubacterium plexicaudatum ASF492</name>
    <dbReference type="NCBI Taxonomy" id="1235802"/>
    <lineage>
        <taxon>Bacteria</taxon>
        <taxon>Bacillati</taxon>
        <taxon>Bacillota</taxon>
        <taxon>Clostridia</taxon>
        <taxon>Eubacteriales</taxon>
        <taxon>Eubacteriaceae</taxon>
        <taxon>Eubacterium</taxon>
    </lineage>
</organism>
<dbReference type="SMART" id="SM00850">
    <property type="entry name" value="LytTR"/>
    <property type="match status" value="1"/>
</dbReference>
<evidence type="ECO:0000259" key="4">
    <source>
        <dbReference type="PROSITE" id="PS50110"/>
    </source>
</evidence>
<dbReference type="AlphaFoldDB" id="N2A6H3"/>
<proteinExistence type="predicted"/>
<keyword evidence="7" id="KW-1185">Reference proteome</keyword>
<evidence type="ECO:0000259" key="5">
    <source>
        <dbReference type="PROSITE" id="PS50930"/>
    </source>
</evidence>
<dbReference type="SMART" id="SM00448">
    <property type="entry name" value="REC"/>
    <property type="match status" value="1"/>
</dbReference>
<dbReference type="SUPFAM" id="SSF52172">
    <property type="entry name" value="CheY-like"/>
    <property type="match status" value="1"/>
</dbReference>
<dbReference type="Proteomes" id="UP000012589">
    <property type="component" value="Unassembled WGS sequence"/>
</dbReference>
<evidence type="ECO:0000256" key="3">
    <source>
        <dbReference type="PROSITE-ProRule" id="PRU00169"/>
    </source>
</evidence>
<protein>
    <recommendedName>
        <fullName evidence="1">Stage 0 sporulation protein A homolog</fullName>
    </recommendedName>
</protein>
<dbReference type="HOGENOM" id="CLU_000445_14_2_9"/>
<dbReference type="InterPro" id="IPR007492">
    <property type="entry name" value="LytTR_DNA-bd_dom"/>
</dbReference>
<dbReference type="PROSITE" id="PS50110">
    <property type="entry name" value="RESPONSE_REGULATORY"/>
    <property type="match status" value="1"/>
</dbReference>